<dbReference type="EMBL" id="NPDY01000030">
    <property type="protein sequence ID" value="PJZ68205.1"/>
    <property type="molecule type" value="Genomic_DNA"/>
</dbReference>
<dbReference type="InterPro" id="IPR004739">
    <property type="entry name" value="GMP_synth_GATase"/>
</dbReference>
<keyword evidence="15" id="KW-1185">Reference proteome</keyword>
<evidence type="ECO:0000313" key="16">
    <source>
        <dbReference type="Proteomes" id="UP000231990"/>
    </source>
</evidence>
<evidence type="ECO:0000256" key="11">
    <source>
        <dbReference type="PROSITE-ProRule" id="PRU00886"/>
    </source>
</evidence>
<keyword evidence="9" id="KW-0315">Glutamine amidotransferase</keyword>
<evidence type="ECO:0000313" key="13">
    <source>
        <dbReference type="EMBL" id="PJZ68205.1"/>
    </source>
</evidence>
<dbReference type="InterPro" id="IPR017926">
    <property type="entry name" value="GATASE"/>
</dbReference>
<evidence type="ECO:0000313" key="14">
    <source>
        <dbReference type="EMBL" id="PJZ72140.1"/>
    </source>
</evidence>
<evidence type="ECO:0000256" key="6">
    <source>
        <dbReference type="ARBA" id="ARBA00022749"/>
    </source>
</evidence>
<dbReference type="Gene3D" id="3.40.50.620">
    <property type="entry name" value="HUPs"/>
    <property type="match status" value="1"/>
</dbReference>
<evidence type="ECO:0000313" key="15">
    <source>
        <dbReference type="Proteomes" id="UP000231962"/>
    </source>
</evidence>
<evidence type="ECO:0000256" key="1">
    <source>
        <dbReference type="ARBA" id="ARBA00002332"/>
    </source>
</evidence>
<dbReference type="GO" id="GO:0005829">
    <property type="term" value="C:cytosol"/>
    <property type="evidence" value="ECO:0007669"/>
    <property type="project" value="TreeGrafter"/>
</dbReference>
<dbReference type="CDD" id="cd01997">
    <property type="entry name" value="GMP_synthase_C"/>
    <property type="match status" value="1"/>
</dbReference>
<dbReference type="EMBL" id="NPDZ01000013">
    <property type="protein sequence ID" value="PJZ72140.1"/>
    <property type="molecule type" value="Genomic_DNA"/>
</dbReference>
<dbReference type="PROSITE" id="PS51273">
    <property type="entry name" value="GATASE_TYPE_1"/>
    <property type="match status" value="1"/>
</dbReference>
<evidence type="ECO:0000256" key="7">
    <source>
        <dbReference type="ARBA" id="ARBA00022755"/>
    </source>
</evidence>
<dbReference type="GO" id="GO:0005524">
    <property type="term" value="F:ATP binding"/>
    <property type="evidence" value="ECO:0007669"/>
    <property type="project" value="UniProtKB-UniRule"/>
</dbReference>
<feature type="binding site" evidence="11">
    <location>
        <begin position="224"/>
        <end position="230"/>
    </location>
    <ligand>
        <name>ATP</name>
        <dbReference type="ChEBI" id="CHEBI:30616"/>
    </ligand>
</feature>
<protein>
    <recommendedName>
        <fullName evidence="3">GMP synthase (glutamine-hydrolyzing)</fullName>
        <ecNumber evidence="3">6.3.5.2</ecNumber>
    </recommendedName>
    <alternativeName>
        <fullName evidence="10">GMP synthetase</fullName>
    </alternativeName>
</protein>
<dbReference type="Pfam" id="PF00117">
    <property type="entry name" value="GATase"/>
    <property type="match status" value="1"/>
</dbReference>
<evidence type="ECO:0000256" key="9">
    <source>
        <dbReference type="ARBA" id="ARBA00022962"/>
    </source>
</evidence>
<feature type="domain" description="GMPS ATP-PPase" evidence="12">
    <location>
        <begin position="196"/>
        <end position="392"/>
    </location>
</feature>
<evidence type="ECO:0000256" key="10">
    <source>
        <dbReference type="ARBA" id="ARBA00030464"/>
    </source>
</evidence>
<evidence type="ECO:0000256" key="2">
    <source>
        <dbReference type="ARBA" id="ARBA00005153"/>
    </source>
</evidence>
<gene>
    <name evidence="13" type="ORF">CH360_17500</name>
    <name evidence="14" type="ORF">CH373_15930</name>
</gene>
<evidence type="ECO:0000256" key="5">
    <source>
        <dbReference type="ARBA" id="ARBA00022741"/>
    </source>
</evidence>
<reference evidence="15 16" key="1">
    <citation type="submission" date="2017-07" db="EMBL/GenBank/DDBJ databases">
        <title>Leptospira spp. isolated from tropical soils.</title>
        <authorList>
            <person name="Thibeaux R."/>
            <person name="Iraola G."/>
            <person name="Ferres I."/>
            <person name="Bierque E."/>
            <person name="Girault D."/>
            <person name="Soupe-Gilbert M.-E."/>
            <person name="Picardeau M."/>
            <person name="Goarant C."/>
        </authorList>
    </citation>
    <scope>NUCLEOTIDE SEQUENCE [LARGE SCALE GENOMIC DNA]</scope>
    <source>
        <strain evidence="14 16">FH1-B-B1</strain>
        <strain evidence="13 15">FH1-B-C1</strain>
    </source>
</reference>
<keyword evidence="8 11" id="KW-0067">ATP-binding</keyword>
<dbReference type="InterPro" id="IPR029062">
    <property type="entry name" value="Class_I_gatase-like"/>
</dbReference>
<comment type="pathway">
    <text evidence="2">Purine metabolism; GMP biosynthesis; GMP from XMP (L-Gln route): step 1/1.</text>
</comment>
<dbReference type="PRINTS" id="PR00096">
    <property type="entry name" value="GATASE"/>
</dbReference>
<organism evidence="14 16">
    <name type="scientific">Leptospira perolatii</name>
    <dbReference type="NCBI Taxonomy" id="2023191"/>
    <lineage>
        <taxon>Bacteria</taxon>
        <taxon>Pseudomonadati</taxon>
        <taxon>Spirochaetota</taxon>
        <taxon>Spirochaetia</taxon>
        <taxon>Leptospirales</taxon>
        <taxon>Leptospiraceae</taxon>
        <taxon>Leptospira</taxon>
    </lineage>
</organism>
<dbReference type="InterPro" id="IPR014729">
    <property type="entry name" value="Rossmann-like_a/b/a_fold"/>
</dbReference>
<proteinExistence type="predicted"/>
<dbReference type="Gene3D" id="3.30.300.10">
    <property type="match status" value="2"/>
</dbReference>
<evidence type="ECO:0000256" key="8">
    <source>
        <dbReference type="ARBA" id="ARBA00022840"/>
    </source>
</evidence>
<dbReference type="OrthoDB" id="9802219at2"/>
<dbReference type="Pfam" id="PF02540">
    <property type="entry name" value="NAD_synthase"/>
    <property type="match status" value="1"/>
</dbReference>
<dbReference type="AlphaFoldDB" id="A0A2M9ZJA2"/>
<keyword evidence="4" id="KW-0436">Ligase</keyword>
<dbReference type="PROSITE" id="PS51553">
    <property type="entry name" value="GMPS_ATP_PPASE"/>
    <property type="match status" value="1"/>
</dbReference>
<keyword evidence="6 11" id="KW-0332">GMP biosynthesis</keyword>
<dbReference type="FunFam" id="3.40.50.880:FF:000047">
    <property type="entry name" value="GMP synthase [glutamine-hydrolyzing] subunit A"/>
    <property type="match status" value="1"/>
</dbReference>
<dbReference type="RefSeq" id="WP_100715410.1">
    <property type="nucleotide sequence ID" value="NZ_NPDY01000030.1"/>
</dbReference>
<comment type="caution">
    <text evidence="14">The sequence shown here is derived from an EMBL/GenBank/DDBJ whole genome shotgun (WGS) entry which is preliminary data.</text>
</comment>
<dbReference type="CDD" id="cd01742">
    <property type="entry name" value="GATase1_GMP_Synthase"/>
    <property type="match status" value="1"/>
</dbReference>
<dbReference type="Proteomes" id="UP000231990">
    <property type="component" value="Unassembled WGS sequence"/>
</dbReference>
<dbReference type="Gene3D" id="3.40.50.880">
    <property type="match status" value="1"/>
</dbReference>
<dbReference type="InterPro" id="IPR025777">
    <property type="entry name" value="GMPS_ATP_PPase_dom"/>
</dbReference>
<dbReference type="InterPro" id="IPR001674">
    <property type="entry name" value="GMP_synth_C"/>
</dbReference>
<dbReference type="InterPro" id="IPR022310">
    <property type="entry name" value="NAD/GMP_synthase"/>
</dbReference>
<dbReference type="NCBIfam" id="NF000848">
    <property type="entry name" value="PRK00074.1"/>
    <property type="match status" value="1"/>
</dbReference>
<dbReference type="UniPathway" id="UPA00189">
    <property type="reaction ID" value="UER00296"/>
</dbReference>
<dbReference type="PANTHER" id="PTHR11922">
    <property type="entry name" value="GMP SYNTHASE-RELATED"/>
    <property type="match status" value="1"/>
</dbReference>
<dbReference type="Proteomes" id="UP000231962">
    <property type="component" value="Unassembled WGS sequence"/>
</dbReference>
<dbReference type="GO" id="GO:0003921">
    <property type="term" value="F:GMP synthase activity"/>
    <property type="evidence" value="ECO:0007669"/>
    <property type="project" value="InterPro"/>
</dbReference>
<dbReference type="SUPFAM" id="SSF54810">
    <property type="entry name" value="GMP synthetase C-terminal dimerisation domain"/>
    <property type="match status" value="2"/>
</dbReference>
<keyword evidence="5 11" id="KW-0547">Nucleotide-binding</keyword>
<dbReference type="SUPFAM" id="SSF52402">
    <property type="entry name" value="Adenine nucleotide alpha hydrolases-like"/>
    <property type="match status" value="1"/>
</dbReference>
<name>A0A2M9ZJA2_9LEPT</name>
<dbReference type="Pfam" id="PF00958">
    <property type="entry name" value="GMP_synt_C"/>
    <property type="match status" value="1"/>
</dbReference>
<dbReference type="SUPFAM" id="SSF52317">
    <property type="entry name" value="Class I glutamine amidotransferase-like"/>
    <property type="match status" value="1"/>
</dbReference>
<dbReference type="EC" id="6.3.5.2" evidence="3"/>
<evidence type="ECO:0000259" key="12">
    <source>
        <dbReference type="PROSITE" id="PS51553"/>
    </source>
</evidence>
<accession>A0A2M9ZJA2</accession>
<keyword evidence="7 11" id="KW-0658">Purine biosynthesis</keyword>
<evidence type="ECO:0000256" key="4">
    <source>
        <dbReference type="ARBA" id="ARBA00022598"/>
    </source>
</evidence>
<dbReference type="NCBIfam" id="TIGR00888">
    <property type="entry name" value="guaA_Nterm"/>
    <property type="match status" value="1"/>
</dbReference>
<sequence length="604" mass="67129">MKHKDVIGVIDFGGQYAHLIASRIRRLGAYSEILSNEEPLEAYQKMSGLILSGGPESVYEAGSPQIQSKVLDLPIPILGICYGHQLMMKVLGGEVKKAGTAEYGHASLDISHNGKSLLLEGFKGGETVWMSHADEVVSLPSGFVPMASSTDCKFAVVENAASRKFAIQFHPEVTHTEKGNELLKNFIRICGVSNTWDLKQFLELKGIELKKTVPSDKKIFLLVSGGVDSTVSYLLLTQALGKERVKGVLIDTGFMRKDEVAHLEKNLAPHGIHLHVHDSSQLFYESLKGKTDPEEKRKIVGNLFLKAQENCAKELNLNSEEWLLGQGTIYPDTIESGGTKHSHTIKTHHNRVEAIQKLMEKGLVVEPIKDLYKDEVRELGNFLGLPEEWTQRHPFPGPGLVVRMICQEKKIDPSVEKELQQFVGQKSGISAKLLPVASVGVKGDQRSYAFCAVLSGKKSWEEWNRISTEITNRISAVNRVVVLVGPKEVSAQDLEISFQKLDLDKANSDLLREADFVVENILQKTGLTANIWQMPIVLLPLGKTPNGRSIVLRPVNSQEAMTASFYPMEEKILREITDSLLSISKIEYVFYDITNKPPGTIEWE</sequence>
<evidence type="ECO:0000256" key="3">
    <source>
        <dbReference type="ARBA" id="ARBA00012746"/>
    </source>
</evidence>
<comment type="function">
    <text evidence="1">Catalyzes the synthesis of GMP from XMP.</text>
</comment>
<dbReference type="PANTHER" id="PTHR11922:SF2">
    <property type="entry name" value="GMP SYNTHASE [GLUTAMINE-HYDROLYZING]"/>
    <property type="match status" value="1"/>
</dbReference>
<dbReference type="PRINTS" id="PR00097">
    <property type="entry name" value="ANTSNTHASEII"/>
</dbReference>